<dbReference type="GO" id="GO:0003743">
    <property type="term" value="F:translation initiation factor activity"/>
    <property type="evidence" value="ECO:0007669"/>
    <property type="project" value="UniProtKB-KW"/>
</dbReference>
<dbReference type="PANTHER" id="PTHR11960:SF69">
    <property type="entry name" value="EUKARYOTIC TRANSLATION INITIATION FACTOR 4E-3"/>
    <property type="match status" value="1"/>
</dbReference>
<protein>
    <recommendedName>
        <fullName evidence="1">eIF-4F 25 kDa subunit</fullName>
    </recommendedName>
</protein>
<evidence type="ECO:0000256" key="2">
    <source>
        <dbReference type="RuleBase" id="RU004374"/>
    </source>
</evidence>
<dbReference type="Proteomes" id="UP000267606">
    <property type="component" value="Unassembled WGS sequence"/>
</dbReference>
<organism evidence="6">
    <name type="scientific">Onchocerca flexuosa</name>
    <dbReference type="NCBI Taxonomy" id="387005"/>
    <lineage>
        <taxon>Eukaryota</taxon>
        <taxon>Metazoa</taxon>
        <taxon>Ecdysozoa</taxon>
        <taxon>Nematoda</taxon>
        <taxon>Chromadorea</taxon>
        <taxon>Rhabditida</taxon>
        <taxon>Spirurina</taxon>
        <taxon>Spiruromorpha</taxon>
        <taxon>Filarioidea</taxon>
        <taxon>Onchocercidae</taxon>
        <taxon>Onchocerca</taxon>
    </lineage>
</organism>
<evidence type="ECO:0000313" key="6">
    <source>
        <dbReference type="WBParaSite" id="OFLC_0000189701-mRNA-1"/>
    </source>
</evidence>
<comment type="similarity">
    <text evidence="2">Belongs to the eukaryotic initiation factor 4E family.</text>
</comment>
<dbReference type="STRING" id="387005.A0A183H338"/>
<reference evidence="4 5" key="2">
    <citation type="submission" date="2018-11" db="EMBL/GenBank/DDBJ databases">
        <authorList>
            <consortium name="Pathogen Informatics"/>
        </authorList>
    </citation>
    <scope>NUCLEOTIDE SEQUENCE [LARGE SCALE GENOMIC DNA]</scope>
</reference>
<keyword evidence="2" id="KW-0694">RNA-binding</keyword>
<dbReference type="InterPro" id="IPR019770">
    <property type="entry name" value="TIF_eIF_4E_CS"/>
</dbReference>
<dbReference type="EMBL" id="UZAJ01000998">
    <property type="protein sequence ID" value="VDO31185.1"/>
    <property type="molecule type" value="Genomic_DNA"/>
</dbReference>
<evidence type="ECO:0000256" key="3">
    <source>
        <dbReference type="SAM" id="MobiDB-lite"/>
    </source>
</evidence>
<dbReference type="WBParaSite" id="OFLC_0000189701-mRNA-1">
    <property type="protein sequence ID" value="OFLC_0000189701-mRNA-1"/>
    <property type="gene ID" value="OFLC_0000189701"/>
</dbReference>
<dbReference type="SUPFAM" id="SSF55418">
    <property type="entry name" value="eIF4e-like"/>
    <property type="match status" value="1"/>
</dbReference>
<proteinExistence type="inferred from homology"/>
<dbReference type="Gene3D" id="3.30.760.10">
    <property type="entry name" value="RNA Cap, Translation Initiation Factor Eif4e"/>
    <property type="match status" value="1"/>
</dbReference>
<keyword evidence="2" id="KW-0648">Protein biosynthesis</keyword>
<evidence type="ECO:0000256" key="1">
    <source>
        <dbReference type="ARBA" id="ARBA00032656"/>
    </source>
</evidence>
<evidence type="ECO:0000313" key="5">
    <source>
        <dbReference type="Proteomes" id="UP000267606"/>
    </source>
</evidence>
<gene>
    <name evidence="4" type="ORF">OFLC_LOCUS1898</name>
</gene>
<dbReference type="AlphaFoldDB" id="A0A183H338"/>
<accession>A0A183H338</accession>
<dbReference type="GO" id="GO:0000340">
    <property type="term" value="F:RNA 7-methylguanosine cap binding"/>
    <property type="evidence" value="ECO:0007669"/>
    <property type="project" value="TreeGrafter"/>
</dbReference>
<dbReference type="InterPro" id="IPR023398">
    <property type="entry name" value="TIF_eIF4e-like"/>
</dbReference>
<feature type="region of interest" description="Disordered" evidence="3">
    <location>
        <begin position="1"/>
        <end position="36"/>
    </location>
</feature>
<name>A0A183H338_9BILA</name>
<sequence>MPITKSEIIKQKSTTDAGNPQETVEETAQSNDNEDEASYADNDFCVRTFQEIFPRLAVFQRSDSQNPSAAAPESLTRHPLQCRWALWYLKADRNKDWEDCLKQVAVFDTVEDFWALYNHIQTASGLNWGSDYYLFKEGIKPMWEDENNVKGGRWLVVVDKQKRTQLLDHYWLELLMAIIGEQFEEHGEHICGAVVNVRQKGDKVSLWTRDSLKDDVNLRIGQILKAKLEIPDSEPIRYEVHKDSSVRTGSMVKPRIVIPMKETR</sequence>
<reference evidence="6" key="1">
    <citation type="submission" date="2016-06" db="UniProtKB">
        <authorList>
            <consortium name="WormBaseParasite"/>
        </authorList>
    </citation>
    <scope>IDENTIFICATION</scope>
</reference>
<evidence type="ECO:0000313" key="4">
    <source>
        <dbReference type="EMBL" id="VDO31185.1"/>
    </source>
</evidence>
<dbReference type="PROSITE" id="PS00813">
    <property type="entry name" value="IF4E"/>
    <property type="match status" value="1"/>
</dbReference>
<dbReference type="Pfam" id="PF01652">
    <property type="entry name" value="IF4E"/>
    <property type="match status" value="1"/>
</dbReference>
<keyword evidence="5" id="KW-1185">Reference proteome</keyword>
<dbReference type="GO" id="GO:0016281">
    <property type="term" value="C:eukaryotic translation initiation factor 4F complex"/>
    <property type="evidence" value="ECO:0007669"/>
    <property type="project" value="TreeGrafter"/>
</dbReference>
<dbReference type="PANTHER" id="PTHR11960">
    <property type="entry name" value="EUKARYOTIC TRANSLATION INITIATION FACTOR 4E RELATED"/>
    <property type="match status" value="1"/>
</dbReference>
<keyword evidence="2" id="KW-0396">Initiation factor</keyword>
<dbReference type="InterPro" id="IPR001040">
    <property type="entry name" value="TIF_eIF_4E"/>
</dbReference>
<feature type="compositionally biased region" description="Polar residues" evidence="3">
    <location>
        <begin position="11"/>
        <end position="31"/>
    </location>
</feature>